<proteinExistence type="predicted"/>
<evidence type="ECO:0000259" key="1">
    <source>
        <dbReference type="PROSITE" id="PS51819"/>
    </source>
</evidence>
<dbReference type="OrthoDB" id="9789012at2"/>
<dbReference type="PANTHER" id="PTHR36113">
    <property type="entry name" value="LYASE, PUTATIVE-RELATED-RELATED"/>
    <property type="match status" value="1"/>
</dbReference>
<accession>A0A347WI74</accession>
<dbReference type="Proteomes" id="UP000263232">
    <property type="component" value="Chromosome"/>
</dbReference>
<dbReference type="KEGG" id="abae:CL176_01420"/>
<sequence length="126" mass="14325">MRIEDIGLWVEDLDKMRAFYETYFGARANDLYHNPQKVFKSYFLTFVDDAYLELMTWGDIAERHENAFGCAHLAYVVGDEADVDVLMGRLREAGYAVVGEPRRIGDGCYESVVLDTEGNQIEITAA</sequence>
<dbReference type="GO" id="GO:0051213">
    <property type="term" value="F:dioxygenase activity"/>
    <property type="evidence" value="ECO:0007669"/>
    <property type="project" value="UniProtKB-KW"/>
</dbReference>
<protein>
    <submittedName>
        <fullName evidence="2">Glyoxalase/bleomycin resistance/extradiol dioxygenase family protein</fullName>
    </submittedName>
</protein>
<keyword evidence="3" id="KW-1185">Reference proteome</keyword>
<dbReference type="InterPro" id="IPR051332">
    <property type="entry name" value="Fosfomycin_Res_Enzymes"/>
</dbReference>
<keyword evidence="2" id="KW-0223">Dioxygenase</keyword>
<organism evidence="2 3">
    <name type="scientific">Suicoccus acidiformans</name>
    <dbReference type="NCBI Taxonomy" id="2036206"/>
    <lineage>
        <taxon>Bacteria</taxon>
        <taxon>Bacillati</taxon>
        <taxon>Bacillota</taxon>
        <taxon>Bacilli</taxon>
        <taxon>Lactobacillales</taxon>
        <taxon>Aerococcaceae</taxon>
        <taxon>Suicoccus</taxon>
    </lineage>
</organism>
<keyword evidence="2" id="KW-0560">Oxidoreductase</keyword>
<dbReference type="PROSITE" id="PS51819">
    <property type="entry name" value="VOC"/>
    <property type="match status" value="1"/>
</dbReference>
<dbReference type="Gene3D" id="3.10.180.10">
    <property type="entry name" value="2,3-Dihydroxybiphenyl 1,2-Dioxygenase, domain 1"/>
    <property type="match status" value="1"/>
</dbReference>
<dbReference type="AlphaFoldDB" id="A0A347WI74"/>
<name>A0A347WI74_9LACT</name>
<dbReference type="InterPro" id="IPR029068">
    <property type="entry name" value="Glyas_Bleomycin-R_OHBP_Dase"/>
</dbReference>
<dbReference type="SUPFAM" id="SSF54593">
    <property type="entry name" value="Glyoxalase/Bleomycin resistance protein/Dihydroxybiphenyl dioxygenase"/>
    <property type="match status" value="1"/>
</dbReference>
<dbReference type="InterPro" id="IPR004360">
    <property type="entry name" value="Glyas_Fos-R_dOase_dom"/>
</dbReference>
<dbReference type="InterPro" id="IPR037523">
    <property type="entry name" value="VOC_core"/>
</dbReference>
<evidence type="ECO:0000313" key="2">
    <source>
        <dbReference type="EMBL" id="AXY24781.1"/>
    </source>
</evidence>
<evidence type="ECO:0000313" key="3">
    <source>
        <dbReference type="Proteomes" id="UP000263232"/>
    </source>
</evidence>
<dbReference type="PANTHER" id="PTHR36113:SF1">
    <property type="entry name" value="GLYOXALASE_BLEOMYCIN RESISTANCE PROTEIN_DIOXYGENASE"/>
    <property type="match status" value="1"/>
</dbReference>
<dbReference type="Pfam" id="PF00903">
    <property type="entry name" value="Glyoxalase"/>
    <property type="match status" value="1"/>
</dbReference>
<dbReference type="EMBL" id="CP023434">
    <property type="protein sequence ID" value="AXY24781.1"/>
    <property type="molecule type" value="Genomic_DNA"/>
</dbReference>
<gene>
    <name evidence="2" type="ORF">CL176_01420</name>
</gene>
<reference evidence="2 3" key="1">
    <citation type="submission" date="2017-09" db="EMBL/GenBank/DDBJ databases">
        <title>Complete genome sequence of Oxytococcus suis strain ZY16052.</title>
        <authorList>
            <person name="Li F."/>
        </authorList>
    </citation>
    <scope>NUCLEOTIDE SEQUENCE [LARGE SCALE GENOMIC DNA]</scope>
    <source>
        <strain evidence="2 3">ZY16052</strain>
    </source>
</reference>
<feature type="domain" description="VOC" evidence="1">
    <location>
        <begin position="2"/>
        <end position="126"/>
    </location>
</feature>